<evidence type="ECO:0000313" key="4">
    <source>
        <dbReference type="Proteomes" id="UP000739284"/>
    </source>
</evidence>
<dbReference type="InterPro" id="IPR050263">
    <property type="entry name" value="Bact_Fimbrial_Adh_Pro"/>
</dbReference>
<dbReference type="PANTHER" id="PTHR33420:SF3">
    <property type="entry name" value="FIMBRIAL SUBUNIT ELFA"/>
    <property type="match status" value="1"/>
</dbReference>
<evidence type="ECO:0000256" key="1">
    <source>
        <dbReference type="ARBA" id="ARBA00022729"/>
    </source>
</evidence>
<dbReference type="PANTHER" id="PTHR33420">
    <property type="entry name" value="FIMBRIAL SUBUNIT ELFA-RELATED"/>
    <property type="match status" value="1"/>
</dbReference>
<dbReference type="RefSeq" id="WP_217150488.1">
    <property type="nucleotide sequence ID" value="NZ_JAFMOY010000131.1"/>
</dbReference>
<organism evidence="3 4">
    <name type="scientific">Rahnella ecdela</name>
    <dbReference type="NCBI Taxonomy" id="2816250"/>
    <lineage>
        <taxon>Bacteria</taxon>
        <taxon>Pseudomonadati</taxon>
        <taxon>Pseudomonadota</taxon>
        <taxon>Gammaproteobacteria</taxon>
        <taxon>Enterobacterales</taxon>
        <taxon>Yersiniaceae</taxon>
        <taxon>Rahnella</taxon>
    </lineage>
</organism>
<keyword evidence="4" id="KW-1185">Reference proteome</keyword>
<dbReference type="Proteomes" id="UP000739284">
    <property type="component" value="Unassembled WGS sequence"/>
</dbReference>
<name>A0ABS6LJP9_9GAMM</name>
<proteinExistence type="predicted"/>
<keyword evidence="1" id="KW-0732">Signal</keyword>
<reference evidence="3 4" key="1">
    <citation type="submission" date="2021-03" db="EMBL/GenBank/DDBJ databases">
        <title>Five novel Rahnella species.</title>
        <authorList>
            <person name="Brady C."/>
            <person name="Asselin J."/>
            <person name="Beer S."/>
            <person name="Bruberg M.B."/>
            <person name="Crampton B."/>
            <person name="Venter S."/>
            <person name="Arnold D."/>
            <person name="Denman S."/>
        </authorList>
    </citation>
    <scope>NUCLEOTIDE SEQUENCE [LARGE SCALE GENOMIC DNA]</scope>
    <source>
        <strain evidence="3 4">FRB 231</strain>
    </source>
</reference>
<gene>
    <name evidence="3" type="ORF">J1784_18975</name>
</gene>
<sequence length="217" mass="22094">MNLTFLIKGFHFKKHVLPSQTQHSKNNTYNSRSIDETGKKTLALAISLVLVSGSGFAETTSVSGGTINFEGKVINAACSVAADSINQTITLDDVKVSKLATTGEAAGQPVSFEILISDCDTSVMQNVSVTFNGQSDSTSSDALANTAGAGAATNVGLQLYGPDGKALPVGIESASIPLNGIQSTLPFSVDYIATGAAATAATAGTVAATATFSMNYS</sequence>
<dbReference type="InterPro" id="IPR000259">
    <property type="entry name" value="Adhesion_dom_fimbrial"/>
</dbReference>
<feature type="domain" description="Fimbrial-type adhesion" evidence="2">
    <location>
        <begin position="67"/>
        <end position="216"/>
    </location>
</feature>
<evidence type="ECO:0000259" key="2">
    <source>
        <dbReference type="Pfam" id="PF00419"/>
    </source>
</evidence>
<evidence type="ECO:0000313" key="3">
    <source>
        <dbReference type="EMBL" id="MBU9847085.1"/>
    </source>
</evidence>
<dbReference type="Pfam" id="PF00419">
    <property type="entry name" value="Fimbrial"/>
    <property type="match status" value="1"/>
</dbReference>
<comment type="caution">
    <text evidence="3">The sequence shown here is derived from an EMBL/GenBank/DDBJ whole genome shotgun (WGS) entry which is preliminary data.</text>
</comment>
<dbReference type="EMBL" id="JAFMOY010000131">
    <property type="protein sequence ID" value="MBU9847085.1"/>
    <property type="molecule type" value="Genomic_DNA"/>
</dbReference>
<accession>A0ABS6LJP9</accession>
<protein>
    <submittedName>
        <fullName evidence="3">Fimbrial protein</fullName>
    </submittedName>
</protein>